<accession>A0ABY9WKU6</accession>
<sequence>MKTHPDRRGSVLLLVVVLLAVISLLAAAAVAFSHSELGAARNERSGDELLACADAGRQFMLSRFQGVSYSAEAVNVDLNAAGIANCPDSGVVPEDARCARSGHITQVSAKGITPVKQKAGGDRRNLRDLSNIVGDGTFGGTPYKVMVHCMDENGRGTEVEFVVRFGV</sequence>
<evidence type="ECO:0000313" key="2">
    <source>
        <dbReference type="Proteomes" id="UP001611383"/>
    </source>
</evidence>
<dbReference type="EMBL" id="CP043494">
    <property type="protein sequence ID" value="WNG44399.1"/>
    <property type="molecule type" value="Genomic_DNA"/>
</dbReference>
<dbReference type="RefSeq" id="WP_395817114.1">
    <property type="nucleotide sequence ID" value="NZ_CP043494.1"/>
</dbReference>
<dbReference type="Proteomes" id="UP001611383">
    <property type="component" value="Chromosome"/>
</dbReference>
<organism evidence="1 2">
    <name type="scientific">Archangium minus</name>
    <dbReference type="NCBI Taxonomy" id="83450"/>
    <lineage>
        <taxon>Bacteria</taxon>
        <taxon>Pseudomonadati</taxon>
        <taxon>Myxococcota</taxon>
        <taxon>Myxococcia</taxon>
        <taxon>Myxococcales</taxon>
        <taxon>Cystobacterineae</taxon>
        <taxon>Archangiaceae</taxon>
        <taxon>Archangium</taxon>
    </lineage>
</organism>
<gene>
    <name evidence="1" type="ORF">F0U60_09965</name>
</gene>
<reference evidence="1 2" key="1">
    <citation type="submission" date="2019-08" db="EMBL/GenBank/DDBJ databases">
        <title>Archangium and Cystobacter genomes.</title>
        <authorList>
            <person name="Chen I.-C.K."/>
            <person name="Wielgoss S."/>
        </authorList>
    </citation>
    <scope>NUCLEOTIDE SEQUENCE [LARGE SCALE GENOMIC DNA]</scope>
    <source>
        <strain evidence="1 2">Cbm 6</strain>
    </source>
</reference>
<name>A0ABY9WKU6_9BACT</name>
<proteinExistence type="predicted"/>
<protein>
    <recommendedName>
        <fullName evidence="3">Type IV pilus assembly protein PilX</fullName>
    </recommendedName>
</protein>
<keyword evidence="2" id="KW-1185">Reference proteome</keyword>
<evidence type="ECO:0008006" key="3">
    <source>
        <dbReference type="Google" id="ProtNLM"/>
    </source>
</evidence>
<evidence type="ECO:0000313" key="1">
    <source>
        <dbReference type="EMBL" id="WNG44399.1"/>
    </source>
</evidence>